<dbReference type="GO" id="GO:0005524">
    <property type="term" value="F:ATP binding"/>
    <property type="evidence" value="ECO:0007669"/>
    <property type="project" value="UniProtKB-KW"/>
</dbReference>
<comment type="similarity">
    <text evidence="1">Belongs to the PEP-utilizing enzyme family.</text>
</comment>
<keyword evidence="2" id="KW-0547">Nucleotide-binding</keyword>
<dbReference type="InterPro" id="IPR006319">
    <property type="entry name" value="PEP_synth"/>
</dbReference>
<evidence type="ECO:0000259" key="4">
    <source>
        <dbReference type="Pfam" id="PF00391"/>
    </source>
</evidence>
<feature type="domain" description="PEP-utilising enzyme mobile" evidence="4">
    <location>
        <begin position="413"/>
        <end position="480"/>
    </location>
</feature>
<organism evidence="5 6">
    <name type="scientific">Desulfolutivibrio sulfodismutans</name>
    <dbReference type="NCBI Taxonomy" id="63561"/>
    <lineage>
        <taxon>Bacteria</taxon>
        <taxon>Pseudomonadati</taxon>
        <taxon>Thermodesulfobacteriota</taxon>
        <taxon>Desulfovibrionia</taxon>
        <taxon>Desulfovibrionales</taxon>
        <taxon>Desulfovibrionaceae</taxon>
        <taxon>Desulfolutivibrio</taxon>
    </lineage>
</organism>
<gene>
    <name evidence="5" type="ORF">G3N56_01640</name>
</gene>
<dbReference type="RefSeq" id="WP_163300498.1">
    <property type="nucleotide sequence ID" value="NZ_JAAGRQ010000004.1"/>
</dbReference>
<dbReference type="Gene3D" id="3.50.30.10">
    <property type="entry name" value="Phosphohistidine domain"/>
    <property type="match status" value="1"/>
</dbReference>
<dbReference type="PANTHER" id="PTHR43030">
    <property type="entry name" value="PHOSPHOENOLPYRUVATE SYNTHASE"/>
    <property type="match status" value="1"/>
</dbReference>
<accession>A0A7K3NGW9</accession>
<evidence type="ECO:0000256" key="2">
    <source>
        <dbReference type="ARBA" id="ARBA00022741"/>
    </source>
</evidence>
<evidence type="ECO:0000313" key="5">
    <source>
        <dbReference type="EMBL" id="NDY55446.1"/>
    </source>
</evidence>
<evidence type="ECO:0000256" key="3">
    <source>
        <dbReference type="ARBA" id="ARBA00022840"/>
    </source>
</evidence>
<dbReference type="InterPro" id="IPR036637">
    <property type="entry name" value="Phosphohistidine_dom_sf"/>
</dbReference>
<dbReference type="PANTHER" id="PTHR43030:SF1">
    <property type="entry name" value="PHOSPHOENOLPYRUVATE SYNTHASE"/>
    <property type="match status" value="1"/>
</dbReference>
<dbReference type="InterPro" id="IPR013815">
    <property type="entry name" value="ATP_grasp_subdomain_1"/>
</dbReference>
<evidence type="ECO:0000313" key="6">
    <source>
        <dbReference type="Proteomes" id="UP000469724"/>
    </source>
</evidence>
<dbReference type="SUPFAM" id="SSF56059">
    <property type="entry name" value="Glutathione synthetase ATP-binding domain-like"/>
    <property type="match status" value="1"/>
</dbReference>
<dbReference type="InterPro" id="IPR008279">
    <property type="entry name" value="PEP-util_enz_mobile_dom"/>
</dbReference>
<dbReference type="AlphaFoldDB" id="A0A7K3NGW9"/>
<comment type="caution">
    <text evidence="5">The sequence shown here is derived from an EMBL/GenBank/DDBJ whole genome shotgun (WGS) entry which is preliminary data.</text>
</comment>
<keyword evidence="6" id="KW-1185">Reference proteome</keyword>
<sequence length="781" mass="82761">MGPGSARFLFRAFKRILTGNTVALERMSRMDRALSGEYVFDRAFLEDSVREVCRLAHQSAYHLNGMAKEGYVDLYDAYLSVKDALEDVLSGGMGPLSSRWVLAFSEIGWEMEPLVGLTSAGMAVLGRDMGLPAPDGFAVTTTGMRELAGDRANEVRRRVEEAVLALFSRLGGPCALEAILVSAGLAGDGEILAEIRTDGIEETVQAVADLAGPDTAGIVPGPLARAVCVRPHPTGTVVGALATLAYDKGLPPAMLAVAAPPGSPDLTDRCWISRLAPHDPLRTRLSAKPADIALPGGTPLGLSRDGRRRGSGWLVPEHVALLAELGLAAERAMGGPCLVSWSLSEDGGLLLTGLRPPEAASSEWPDPDAPEPDIAAASDPPLLCGGQIACGGVGAGPVVVLNEDTLPESVPLGSVGVARAAAPVLSRIVPRLGALVAEVGSPACHLATVTREYRVPAVFGLAGATTLNSGSLVTVDAESGCVHAGAVEALLRQATMPGANLASEPEYRILRRLLRHIRPLNLVDPQSEEFVPGRCRTCHDILHFAHEKAVERLLSFDASGKGGLGAARRLREDSPFELGIVDLGGGLEGQVGEVGLSDVSSLPLRAFLEGLVLRDVRRSEPARLRIGDILSGIARTPVNVAAGNLALAARDYANITLRLGYHFSVVDAMISDRPEHTFVAFRFAGGFASGDRRARRAGLIRSVLERLGFRATRKGDLVLGTRKLMERDEALDVMRFLGALSAYTRQLDLEMVGEDDVERFTRRFLETCQAAGLSFPTREGA</sequence>
<name>A0A7K3NGW9_9BACT</name>
<dbReference type="Gene3D" id="3.30.1490.20">
    <property type="entry name" value="ATP-grasp fold, A domain"/>
    <property type="match status" value="1"/>
</dbReference>
<dbReference type="SUPFAM" id="SSF52009">
    <property type="entry name" value="Phosphohistidine domain"/>
    <property type="match status" value="1"/>
</dbReference>
<protein>
    <recommendedName>
        <fullName evidence="4">PEP-utilising enzyme mobile domain-containing protein</fullName>
    </recommendedName>
</protein>
<proteinExistence type="inferred from homology"/>
<evidence type="ECO:0000256" key="1">
    <source>
        <dbReference type="ARBA" id="ARBA00007837"/>
    </source>
</evidence>
<dbReference type="GO" id="GO:0008986">
    <property type="term" value="F:pyruvate, water dikinase activity"/>
    <property type="evidence" value="ECO:0007669"/>
    <property type="project" value="InterPro"/>
</dbReference>
<reference evidence="5 6" key="1">
    <citation type="submission" date="2020-02" db="EMBL/GenBank/DDBJ databases">
        <title>Comparative genomics of sulfur disproportionating microorganisms.</title>
        <authorList>
            <person name="Ward L.M."/>
            <person name="Bertran E."/>
            <person name="Johnston D.T."/>
        </authorList>
    </citation>
    <scope>NUCLEOTIDE SEQUENCE [LARGE SCALE GENOMIC DNA]</scope>
    <source>
        <strain evidence="5 6">DSM 3696</strain>
    </source>
</reference>
<keyword evidence="3" id="KW-0067">ATP-binding</keyword>
<dbReference type="EMBL" id="JAAGRQ010000004">
    <property type="protein sequence ID" value="NDY55446.1"/>
    <property type="molecule type" value="Genomic_DNA"/>
</dbReference>
<dbReference type="Proteomes" id="UP000469724">
    <property type="component" value="Unassembled WGS sequence"/>
</dbReference>
<dbReference type="Pfam" id="PF00391">
    <property type="entry name" value="PEP-utilizers"/>
    <property type="match status" value="1"/>
</dbReference>